<dbReference type="InterPro" id="IPR050834">
    <property type="entry name" value="Glycosyltransf_2"/>
</dbReference>
<name>A0A0W7WPX9_9RHOB</name>
<dbReference type="OrthoDB" id="5291101at2"/>
<dbReference type="PANTHER" id="PTHR43685:SF2">
    <property type="entry name" value="GLYCOSYLTRANSFERASE 2-LIKE DOMAIN-CONTAINING PROTEIN"/>
    <property type="match status" value="1"/>
</dbReference>
<gene>
    <name evidence="2" type="ORF">AVJ23_02470</name>
</gene>
<proteinExistence type="predicted"/>
<feature type="domain" description="Glycosyltransferase 2-like" evidence="1">
    <location>
        <begin position="5"/>
        <end position="161"/>
    </location>
</feature>
<evidence type="ECO:0000259" key="1">
    <source>
        <dbReference type="Pfam" id="PF00535"/>
    </source>
</evidence>
<reference evidence="2 3" key="1">
    <citation type="submission" date="2015-12" db="EMBL/GenBank/DDBJ databases">
        <authorList>
            <person name="Shamseldin A."/>
            <person name="Moawad H."/>
            <person name="Abd El-Rahim W.M."/>
            <person name="Sadowsky M.J."/>
        </authorList>
    </citation>
    <scope>NUCLEOTIDE SEQUENCE [LARGE SCALE GENOMIC DNA]</scope>
    <source>
        <strain evidence="2 3">SJ5A-1</strain>
    </source>
</reference>
<dbReference type="SUPFAM" id="SSF53448">
    <property type="entry name" value="Nucleotide-diphospho-sugar transferases"/>
    <property type="match status" value="1"/>
</dbReference>
<accession>A0A0W7WPX9</accession>
<keyword evidence="2" id="KW-0808">Transferase</keyword>
<dbReference type="InterPro" id="IPR029044">
    <property type="entry name" value="Nucleotide-diphossugar_trans"/>
</dbReference>
<dbReference type="STRING" id="1685382.AVJ23_02470"/>
<dbReference type="Pfam" id="PF00535">
    <property type="entry name" value="Glycos_transf_2"/>
    <property type="match status" value="1"/>
</dbReference>
<sequence length="303" mass="32812">MPLFSVILPAHNAAQTLPQTVASLQAQTCTDWEAIVVEDQSTDTTWQVACDLARPEPRLRVMRNTGKGPSAARNLGAAEARGEILAFCDADDLWTSTKLDGTAAALQGADAVFGRIGFFDGTPTHVRTHSTVPAAPVTIPVLMGENPVCTLSNLSLRKQDFDALEGFRTDMVHNEDLEFLIRLVGRGLILQGVDSLHVLYRLSPLGLSADLDAMQAGRATALETARRFGFRPDPRSEAVHLRYLARRALRLDLPGTALRLALRGLARAPRAFLSPLRRGALVSGGALVAPILPRALRRSLFCH</sequence>
<dbReference type="AlphaFoldDB" id="A0A0W7WPX9"/>
<keyword evidence="3" id="KW-1185">Reference proteome</keyword>
<dbReference type="Gene3D" id="3.90.550.10">
    <property type="entry name" value="Spore Coat Polysaccharide Biosynthesis Protein SpsA, Chain A"/>
    <property type="match status" value="1"/>
</dbReference>
<dbReference type="Proteomes" id="UP000054396">
    <property type="component" value="Unassembled WGS sequence"/>
</dbReference>
<dbReference type="GO" id="GO:0016740">
    <property type="term" value="F:transferase activity"/>
    <property type="evidence" value="ECO:0007669"/>
    <property type="project" value="UniProtKB-KW"/>
</dbReference>
<organism evidence="2 3">
    <name type="scientific">Pseudoponticoccus marisrubri</name>
    <dbReference type="NCBI Taxonomy" id="1685382"/>
    <lineage>
        <taxon>Bacteria</taxon>
        <taxon>Pseudomonadati</taxon>
        <taxon>Pseudomonadota</taxon>
        <taxon>Alphaproteobacteria</taxon>
        <taxon>Rhodobacterales</taxon>
        <taxon>Roseobacteraceae</taxon>
        <taxon>Pseudoponticoccus</taxon>
    </lineage>
</organism>
<protein>
    <submittedName>
        <fullName evidence="2">Glucosyl transferase</fullName>
    </submittedName>
</protein>
<comment type="caution">
    <text evidence="2">The sequence shown here is derived from an EMBL/GenBank/DDBJ whole genome shotgun (WGS) entry which is preliminary data.</text>
</comment>
<evidence type="ECO:0000313" key="2">
    <source>
        <dbReference type="EMBL" id="KUF12604.1"/>
    </source>
</evidence>
<dbReference type="CDD" id="cd00761">
    <property type="entry name" value="Glyco_tranf_GTA_type"/>
    <property type="match status" value="1"/>
</dbReference>
<dbReference type="InterPro" id="IPR001173">
    <property type="entry name" value="Glyco_trans_2-like"/>
</dbReference>
<evidence type="ECO:0000313" key="3">
    <source>
        <dbReference type="Proteomes" id="UP000054396"/>
    </source>
</evidence>
<dbReference type="PANTHER" id="PTHR43685">
    <property type="entry name" value="GLYCOSYLTRANSFERASE"/>
    <property type="match status" value="1"/>
</dbReference>
<dbReference type="EMBL" id="LPXO01000001">
    <property type="protein sequence ID" value="KUF12604.1"/>
    <property type="molecule type" value="Genomic_DNA"/>
</dbReference>
<dbReference type="RefSeq" id="WP_058860548.1">
    <property type="nucleotide sequence ID" value="NZ_LPXO01000001.1"/>
</dbReference>